<dbReference type="PANTHER" id="PTHR22726:SF1">
    <property type="entry name" value="METALLOENDOPEPTIDASE OMA1, MITOCHONDRIAL"/>
    <property type="match status" value="1"/>
</dbReference>
<keyword evidence="5 6" id="KW-0482">Metalloprotease</keyword>
<evidence type="ECO:0000256" key="5">
    <source>
        <dbReference type="ARBA" id="ARBA00023049"/>
    </source>
</evidence>
<organism evidence="8 9">
    <name type="scientific">Mycena pura</name>
    <dbReference type="NCBI Taxonomy" id="153505"/>
    <lineage>
        <taxon>Eukaryota</taxon>
        <taxon>Fungi</taxon>
        <taxon>Dikarya</taxon>
        <taxon>Basidiomycota</taxon>
        <taxon>Agaricomycotina</taxon>
        <taxon>Agaricomycetes</taxon>
        <taxon>Agaricomycetidae</taxon>
        <taxon>Agaricales</taxon>
        <taxon>Marasmiineae</taxon>
        <taxon>Mycenaceae</taxon>
        <taxon>Mycena</taxon>
    </lineage>
</organism>
<dbReference type="GO" id="GO:0005743">
    <property type="term" value="C:mitochondrial inner membrane"/>
    <property type="evidence" value="ECO:0007669"/>
    <property type="project" value="TreeGrafter"/>
</dbReference>
<dbReference type="InterPro" id="IPR051156">
    <property type="entry name" value="Mito/Outer_Membr_Metalloprot"/>
</dbReference>
<dbReference type="InterPro" id="IPR001915">
    <property type="entry name" value="Peptidase_M48"/>
</dbReference>
<keyword evidence="3 6" id="KW-0378">Hydrolase</keyword>
<dbReference type="GO" id="GO:0006515">
    <property type="term" value="P:protein quality control for misfolded or incompletely synthesized proteins"/>
    <property type="evidence" value="ECO:0007669"/>
    <property type="project" value="TreeGrafter"/>
</dbReference>
<keyword evidence="9" id="KW-1185">Reference proteome</keyword>
<dbReference type="GO" id="GO:0046872">
    <property type="term" value="F:metal ion binding"/>
    <property type="evidence" value="ECO:0007669"/>
    <property type="project" value="UniProtKB-KW"/>
</dbReference>
<name>A0AAD6VJ39_9AGAR</name>
<dbReference type="CDD" id="cd07331">
    <property type="entry name" value="M48C_Oma1_like"/>
    <property type="match status" value="1"/>
</dbReference>
<keyword evidence="4 6" id="KW-0862">Zinc</keyword>
<dbReference type="Pfam" id="PF01435">
    <property type="entry name" value="Peptidase_M48"/>
    <property type="match status" value="1"/>
</dbReference>
<evidence type="ECO:0000256" key="4">
    <source>
        <dbReference type="ARBA" id="ARBA00022833"/>
    </source>
</evidence>
<evidence type="ECO:0000256" key="2">
    <source>
        <dbReference type="ARBA" id="ARBA00022723"/>
    </source>
</evidence>
<dbReference type="Gene3D" id="3.30.2010.10">
    <property type="entry name" value="Metalloproteases ('zincins'), catalytic domain"/>
    <property type="match status" value="1"/>
</dbReference>
<dbReference type="GO" id="GO:0004222">
    <property type="term" value="F:metalloendopeptidase activity"/>
    <property type="evidence" value="ECO:0007669"/>
    <property type="project" value="InterPro"/>
</dbReference>
<dbReference type="AlphaFoldDB" id="A0AAD6VJ39"/>
<proteinExistence type="inferred from homology"/>
<sequence>MGGYYVAHIEKAPETGRRRFMAVSKETEVMMRKQALEETLKQFEGRILPLDHPITQAVRRITQRIIAASNLGHLKGDFPEPEPPDFWSANSGFSAAEIPHPPTINPDQEWVVLVVNDMEFVNAFAAPGLVCVSTGIMPVARDEDGLAAIIGHEIGHVTMRHSAEEMSQNMLFFPIIGLLFLIGIDPLLSTTVAKYFHSLPHSRALETEGEWAFANLMSRACYDPAAAPRFFEDLQKLEKNSVPKFFNTHPPTPERIATLYTLLSESYNIYNANPECAQLAIRSAIQMDPATLESTVDNLRAMNANFG</sequence>
<evidence type="ECO:0000313" key="8">
    <source>
        <dbReference type="EMBL" id="KAJ7211143.1"/>
    </source>
</evidence>
<evidence type="ECO:0000313" key="9">
    <source>
        <dbReference type="Proteomes" id="UP001219525"/>
    </source>
</evidence>
<evidence type="ECO:0000259" key="7">
    <source>
        <dbReference type="Pfam" id="PF01435"/>
    </source>
</evidence>
<comment type="similarity">
    <text evidence="6">Belongs to the peptidase M48 family.</text>
</comment>
<evidence type="ECO:0000256" key="6">
    <source>
        <dbReference type="RuleBase" id="RU003983"/>
    </source>
</evidence>
<dbReference type="GO" id="GO:0034982">
    <property type="term" value="P:mitochondrial protein processing"/>
    <property type="evidence" value="ECO:0007669"/>
    <property type="project" value="TreeGrafter"/>
</dbReference>
<dbReference type="Proteomes" id="UP001219525">
    <property type="component" value="Unassembled WGS sequence"/>
</dbReference>
<reference evidence="8" key="1">
    <citation type="submission" date="2023-03" db="EMBL/GenBank/DDBJ databases">
        <title>Massive genome expansion in bonnet fungi (Mycena s.s.) driven by repeated elements and novel gene families across ecological guilds.</title>
        <authorList>
            <consortium name="Lawrence Berkeley National Laboratory"/>
            <person name="Harder C.B."/>
            <person name="Miyauchi S."/>
            <person name="Viragh M."/>
            <person name="Kuo A."/>
            <person name="Thoen E."/>
            <person name="Andreopoulos B."/>
            <person name="Lu D."/>
            <person name="Skrede I."/>
            <person name="Drula E."/>
            <person name="Henrissat B."/>
            <person name="Morin E."/>
            <person name="Kohler A."/>
            <person name="Barry K."/>
            <person name="LaButti K."/>
            <person name="Morin E."/>
            <person name="Salamov A."/>
            <person name="Lipzen A."/>
            <person name="Mereny Z."/>
            <person name="Hegedus B."/>
            <person name="Baldrian P."/>
            <person name="Stursova M."/>
            <person name="Weitz H."/>
            <person name="Taylor A."/>
            <person name="Grigoriev I.V."/>
            <person name="Nagy L.G."/>
            <person name="Martin F."/>
            <person name="Kauserud H."/>
        </authorList>
    </citation>
    <scope>NUCLEOTIDE SEQUENCE</scope>
    <source>
        <strain evidence="8">9144</strain>
    </source>
</reference>
<accession>A0AAD6VJ39</accession>
<keyword evidence="1 6" id="KW-0645">Protease</keyword>
<gene>
    <name evidence="8" type="ORF">GGX14DRAFT_565015</name>
</gene>
<dbReference type="EMBL" id="JARJCW010000026">
    <property type="protein sequence ID" value="KAJ7211143.1"/>
    <property type="molecule type" value="Genomic_DNA"/>
</dbReference>
<protein>
    <submittedName>
        <fullName evidence="8">Peptidase family M48-domain-containing protein</fullName>
    </submittedName>
</protein>
<evidence type="ECO:0000256" key="3">
    <source>
        <dbReference type="ARBA" id="ARBA00022801"/>
    </source>
</evidence>
<keyword evidence="2" id="KW-0479">Metal-binding</keyword>
<dbReference type="PANTHER" id="PTHR22726">
    <property type="entry name" value="METALLOENDOPEPTIDASE OMA1"/>
    <property type="match status" value="1"/>
</dbReference>
<comment type="caution">
    <text evidence="8">The sequence shown here is derived from an EMBL/GenBank/DDBJ whole genome shotgun (WGS) entry which is preliminary data.</text>
</comment>
<evidence type="ECO:0000256" key="1">
    <source>
        <dbReference type="ARBA" id="ARBA00022670"/>
    </source>
</evidence>
<comment type="cofactor">
    <cofactor evidence="6">
        <name>Zn(2+)</name>
        <dbReference type="ChEBI" id="CHEBI:29105"/>
    </cofactor>
    <text evidence="6">Binds 1 zinc ion per subunit.</text>
</comment>
<feature type="domain" description="Peptidase M48" evidence="7">
    <location>
        <begin position="106"/>
        <end position="260"/>
    </location>
</feature>